<organism evidence="1 2">
    <name type="scientific">Aeromonas caviae</name>
    <name type="common">Aeromonas punctata</name>
    <dbReference type="NCBI Taxonomy" id="648"/>
    <lineage>
        <taxon>Bacteria</taxon>
        <taxon>Pseudomonadati</taxon>
        <taxon>Pseudomonadota</taxon>
        <taxon>Gammaproteobacteria</taxon>
        <taxon>Aeromonadales</taxon>
        <taxon>Aeromonadaceae</taxon>
        <taxon>Aeromonas</taxon>
    </lineage>
</organism>
<dbReference type="Proteomes" id="UP000737420">
    <property type="component" value="Unassembled WGS sequence"/>
</dbReference>
<accession>A0ABD0BGZ4</accession>
<dbReference type="EMBL" id="BPOP01000114">
    <property type="protein sequence ID" value="GJB94395.1"/>
    <property type="molecule type" value="Genomic_DNA"/>
</dbReference>
<protein>
    <submittedName>
        <fullName evidence="1">Uncharacterized protein</fullName>
    </submittedName>
</protein>
<evidence type="ECO:0000313" key="1">
    <source>
        <dbReference type="EMBL" id="GJB94395.1"/>
    </source>
</evidence>
<name>A0ABD0BGZ4_AERCA</name>
<gene>
    <name evidence="1" type="ORF">KAM382_44560</name>
</gene>
<reference evidence="1 2" key="1">
    <citation type="submission" date="2021-07" db="EMBL/GenBank/DDBJ databases">
        <title>Draft genome sequence of carbapenem-resistant Aeromonas spp. in Japan.</title>
        <authorList>
            <person name="Maehana S."/>
            <person name="Suzuki M."/>
            <person name="Kitasato H."/>
        </authorList>
    </citation>
    <scope>NUCLEOTIDE SEQUENCE [LARGE SCALE GENOMIC DNA]</scope>
    <source>
        <strain evidence="1 2">KAM382</strain>
    </source>
</reference>
<dbReference type="AlphaFoldDB" id="A0ABD0BGZ4"/>
<proteinExistence type="predicted"/>
<sequence length="46" mass="5538">MMTLDGKYNQEDEVSEYLPQHYYSNQVNWLTDIIPIHVQNLKRQAN</sequence>
<comment type="caution">
    <text evidence="1">The sequence shown here is derived from an EMBL/GenBank/DDBJ whole genome shotgun (WGS) entry which is preliminary data.</text>
</comment>
<evidence type="ECO:0000313" key="2">
    <source>
        <dbReference type="Proteomes" id="UP000737420"/>
    </source>
</evidence>